<dbReference type="OrthoDB" id="266954at2759"/>
<organism evidence="2 3">
    <name type="scientific">Leptomonas pyrrhocoris</name>
    <name type="common">Firebug parasite</name>
    <dbReference type="NCBI Taxonomy" id="157538"/>
    <lineage>
        <taxon>Eukaryota</taxon>
        <taxon>Discoba</taxon>
        <taxon>Euglenozoa</taxon>
        <taxon>Kinetoplastea</taxon>
        <taxon>Metakinetoplastina</taxon>
        <taxon>Trypanosomatida</taxon>
        <taxon>Trypanosomatidae</taxon>
        <taxon>Leishmaniinae</taxon>
        <taxon>Leptomonas</taxon>
    </lineage>
</organism>
<feature type="compositionally biased region" description="Low complexity" evidence="1">
    <location>
        <begin position="72"/>
        <end position="91"/>
    </location>
</feature>
<dbReference type="Proteomes" id="UP000037923">
    <property type="component" value="Unassembled WGS sequence"/>
</dbReference>
<accession>A0A0M9G829</accession>
<feature type="compositionally biased region" description="Polar residues" evidence="1">
    <location>
        <begin position="459"/>
        <end position="469"/>
    </location>
</feature>
<feature type="region of interest" description="Disordered" evidence="1">
    <location>
        <begin position="66"/>
        <end position="92"/>
    </location>
</feature>
<sequence length="569" mass="61086">MFVKPPRSISPAVATADPFNCRGERSFSDAAVDRTARLPFSAFSVPCRMGAATGAEHMRTERTFRASAAVTESQPEPQQSSSDSTGNSNASLWRPLSRVTTPFEVPSPPLTDACGNNTAATGVVWVGCVPPSRVRELSPLIHLLKGVRSTGAEAPSQQPSRQNLDFAFFVDGPYEGQGFLCFSSAKEAEEAVRRCPGVVVVGQQEPLLHVSVRVSSVEEMTAAQQQHQQLQQCHATHLAPALTPTLPPSSTQNLVYWLRGLPFQAQRSDVEAFLRGVWYLRLDIGVLGSGECSGNAFVELNGSKDQDALQNLHNTFIPCAAHAAVPALNRPKPRFVEVILTTADRRQEQLSIDRCMVRNQLPHHLRMRVPATKIASSSSPSFSASRYVGDRGRHHQQQPQQISLPRQYFSGSDSYLSSGDHSIAASVGTAAAPPMPPVSPSFFLMPSGLPPHRIEVAQGGSNSFSSSGADHNAGATTPARRISPAEALSMMSAQPLSRVQLSPGSINPHPGLTAQAYSMPCESVSLLPPPLPPTPMLPPPQPPSVPLLPLPRAGVSYSTPYYVFPRRGG</sequence>
<evidence type="ECO:0008006" key="4">
    <source>
        <dbReference type="Google" id="ProtNLM"/>
    </source>
</evidence>
<evidence type="ECO:0000313" key="2">
    <source>
        <dbReference type="EMBL" id="KPA84359.1"/>
    </source>
</evidence>
<dbReference type="VEuPathDB" id="TriTrypDB:LpyrH10_03_5050"/>
<comment type="caution">
    <text evidence="2">The sequence shown here is derived from an EMBL/GenBank/DDBJ whole genome shotgun (WGS) entry which is preliminary data.</text>
</comment>
<dbReference type="RefSeq" id="XP_015662798.1">
    <property type="nucleotide sequence ID" value="XM_015799320.1"/>
</dbReference>
<dbReference type="InterPro" id="IPR012677">
    <property type="entry name" value="Nucleotide-bd_a/b_plait_sf"/>
</dbReference>
<reference evidence="2 3" key="1">
    <citation type="submission" date="2015-07" db="EMBL/GenBank/DDBJ databases">
        <title>High-quality genome of monoxenous trypanosomatid Leptomonas pyrrhocoris.</title>
        <authorList>
            <person name="Flegontov P."/>
            <person name="Butenko A."/>
            <person name="Firsov S."/>
            <person name="Vlcek C."/>
            <person name="Logacheva M.D."/>
            <person name="Field M."/>
            <person name="Filatov D."/>
            <person name="Flegontova O."/>
            <person name="Gerasimov E."/>
            <person name="Jackson A.P."/>
            <person name="Kelly S."/>
            <person name="Opperdoes F."/>
            <person name="O'Reilly A."/>
            <person name="Votypka J."/>
            <person name="Yurchenko V."/>
            <person name="Lukes J."/>
        </authorList>
    </citation>
    <scope>NUCLEOTIDE SEQUENCE [LARGE SCALE GENOMIC DNA]</scope>
    <source>
        <strain evidence="2">H10</strain>
    </source>
</reference>
<proteinExistence type="predicted"/>
<evidence type="ECO:0000313" key="3">
    <source>
        <dbReference type="Proteomes" id="UP000037923"/>
    </source>
</evidence>
<dbReference type="Gene3D" id="3.30.70.330">
    <property type="match status" value="1"/>
</dbReference>
<dbReference type="GeneID" id="26902649"/>
<dbReference type="EMBL" id="LGTL01000003">
    <property type="protein sequence ID" value="KPA84359.1"/>
    <property type="molecule type" value="Genomic_DNA"/>
</dbReference>
<gene>
    <name evidence="2" type="ORF">ABB37_02354</name>
</gene>
<keyword evidence="3" id="KW-1185">Reference proteome</keyword>
<name>A0A0M9G829_LEPPY</name>
<dbReference type="AlphaFoldDB" id="A0A0M9G829"/>
<protein>
    <recommendedName>
        <fullName evidence="4">RRM domain-containing protein</fullName>
    </recommendedName>
</protein>
<evidence type="ECO:0000256" key="1">
    <source>
        <dbReference type="SAM" id="MobiDB-lite"/>
    </source>
</evidence>
<feature type="region of interest" description="Disordered" evidence="1">
    <location>
        <begin position="454"/>
        <end position="478"/>
    </location>
</feature>